<name>A0A3G7U594_9PSED</name>
<dbReference type="RefSeq" id="WP_124377333.1">
    <property type="nucleotide sequence ID" value="NZ_CP027754.1"/>
</dbReference>
<dbReference type="EMBL" id="CP027754">
    <property type="protein sequence ID" value="AZE54554.1"/>
    <property type="molecule type" value="Genomic_DNA"/>
</dbReference>
<dbReference type="GO" id="GO:0016491">
    <property type="term" value="F:oxidoreductase activity"/>
    <property type="evidence" value="ECO:0007669"/>
    <property type="project" value="InterPro"/>
</dbReference>
<dbReference type="Proteomes" id="UP000268696">
    <property type="component" value="Chromosome"/>
</dbReference>
<organism evidence="1 2">
    <name type="scientific">Pseudomonas synxantha</name>
    <dbReference type="NCBI Taxonomy" id="47883"/>
    <lineage>
        <taxon>Bacteria</taxon>
        <taxon>Pseudomonadati</taxon>
        <taxon>Pseudomonadota</taxon>
        <taxon>Gammaproteobacteria</taxon>
        <taxon>Pseudomonadales</taxon>
        <taxon>Pseudomonadaceae</taxon>
        <taxon>Pseudomonas</taxon>
    </lineage>
</organism>
<protein>
    <recommendedName>
        <fullName evidence="3">Ferritin-like domain-containing protein</fullName>
    </recommendedName>
</protein>
<dbReference type="Gene3D" id="1.10.620.20">
    <property type="entry name" value="Ribonucleotide Reductase, subunit A"/>
    <property type="match status" value="1"/>
</dbReference>
<proteinExistence type="predicted"/>
<evidence type="ECO:0000313" key="2">
    <source>
        <dbReference type="Proteomes" id="UP000268696"/>
    </source>
</evidence>
<dbReference type="SUPFAM" id="SSF47240">
    <property type="entry name" value="Ferritin-like"/>
    <property type="match status" value="1"/>
</dbReference>
<dbReference type="CDD" id="cd00657">
    <property type="entry name" value="Ferritin_like"/>
    <property type="match status" value="1"/>
</dbReference>
<dbReference type="AlphaFoldDB" id="A0A3G7U594"/>
<dbReference type="InterPro" id="IPR009078">
    <property type="entry name" value="Ferritin-like_SF"/>
</dbReference>
<sequence>MNEMPIFNVPRPSLEQRLSPAYLYSRTTLFDPFVSSTHERFWDPSDPRYIDFSTAFDLKSPLLPLNHFPELNQWPDQIPLQEQIDYVNLQAYRMLSGFYYGEQAALLVCLKEAEELADPCAVEYAINQAREESRHQHGFQRYIQARFGEPAPLSQPYRELILRLLDTDTTQRKFVGIQLVIEGLGLATLGYVARATTDPVLRRLVTLVMADEAQHHRTGRMLAKREFPLFSSAQAQEIAEEAWACFNTMQMLYLHAGPLQALCARLQLAHGPTGSLLAPGARNPYFEAIFRRNAATIEDCGVITQVMRPLYSNWLSVAPDDALEDCQDQQLAEQVTQDLRAYNAEQRQRHALAPSAGAGG</sequence>
<evidence type="ECO:0000313" key="1">
    <source>
        <dbReference type="EMBL" id="AZE54554.1"/>
    </source>
</evidence>
<dbReference type="InterPro" id="IPR012348">
    <property type="entry name" value="RNR-like"/>
</dbReference>
<evidence type="ECO:0008006" key="3">
    <source>
        <dbReference type="Google" id="ProtNLM"/>
    </source>
</evidence>
<gene>
    <name evidence="1" type="ORF">C4K03_2399</name>
</gene>
<reference evidence="1 2" key="1">
    <citation type="submission" date="2018-03" db="EMBL/GenBank/DDBJ databases">
        <title>Diversity of phytobeneficial traits revealed by whole-genome analysis of worldwide-isolated phenazine-producing Pseudomonas spp.</title>
        <authorList>
            <person name="Biessy A."/>
            <person name="Novinscak A."/>
            <person name="Blom J."/>
            <person name="Leger G."/>
            <person name="Thomashow L.S."/>
            <person name="Cazorla F.M."/>
            <person name="Josic D."/>
            <person name="Filion M."/>
        </authorList>
    </citation>
    <scope>NUCLEOTIDE SEQUENCE [LARGE SCALE GENOMIC DNA]</scope>
    <source>
        <strain evidence="1 2">30B</strain>
    </source>
</reference>
<accession>A0A3G7U594</accession>